<feature type="transmembrane region" description="Helical" evidence="5">
    <location>
        <begin position="115"/>
        <end position="142"/>
    </location>
</feature>
<dbReference type="GO" id="GO:0005886">
    <property type="term" value="C:plasma membrane"/>
    <property type="evidence" value="ECO:0007669"/>
    <property type="project" value="TreeGrafter"/>
</dbReference>
<evidence type="ECO:0000313" key="8">
    <source>
        <dbReference type="Proteomes" id="UP000198462"/>
    </source>
</evidence>
<dbReference type="NCBIfam" id="TIGR00367">
    <property type="entry name" value="calcium/sodium antiporter"/>
    <property type="match status" value="1"/>
</dbReference>
<feature type="transmembrane region" description="Helical" evidence="5">
    <location>
        <begin position="172"/>
        <end position="191"/>
    </location>
</feature>
<dbReference type="OrthoDB" id="9794225at2"/>
<name>A0A219B7I2_9SPHN</name>
<feature type="domain" description="Sodium/calcium exchanger membrane region" evidence="6">
    <location>
        <begin position="177"/>
        <end position="317"/>
    </location>
</feature>
<dbReference type="InterPro" id="IPR004481">
    <property type="entry name" value="K/Na/Ca-exchanger"/>
</dbReference>
<evidence type="ECO:0000256" key="2">
    <source>
        <dbReference type="ARBA" id="ARBA00022692"/>
    </source>
</evidence>
<evidence type="ECO:0000256" key="3">
    <source>
        <dbReference type="ARBA" id="ARBA00022989"/>
    </source>
</evidence>
<feature type="transmembrane region" description="Helical" evidence="5">
    <location>
        <begin position="211"/>
        <end position="234"/>
    </location>
</feature>
<dbReference type="PANTHER" id="PTHR10846">
    <property type="entry name" value="SODIUM/POTASSIUM/CALCIUM EXCHANGER"/>
    <property type="match status" value="1"/>
</dbReference>
<feature type="transmembrane region" description="Helical" evidence="5">
    <location>
        <begin position="275"/>
        <end position="293"/>
    </location>
</feature>
<accession>A0A219B7I2</accession>
<evidence type="ECO:0000256" key="4">
    <source>
        <dbReference type="ARBA" id="ARBA00023136"/>
    </source>
</evidence>
<dbReference type="EMBL" id="NFZT01000001">
    <property type="protein sequence ID" value="OWV34325.1"/>
    <property type="molecule type" value="Genomic_DNA"/>
</dbReference>
<dbReference type="Gene3D" id="6.10.280.80">
    <property type="entry name" value="NCX, peripheral helical region"/>
    <property type="match status" value="1"/>
</dbReference>
<proteinExistence type="predicted"/>
<keyword evidence="8" id="KW-1185">Reference proteome</keyword>
<comment type="caution">
    <text evidence="7">The sequence shown here is derived from an EMBL/GenBank/DDBJ whole genome shotgun (WGS) entry which is preliminary data.</text>
</comment>
<reference evidence="8" key="1">
    <citation type="submission" date="2017-05" db="EMBL/GenBank/DDBJ databases">
        <authorList>
            <person name="Lin X."/>
        </authorList>
    </citation>
    <scope>NUCLEOTIDE SEQUENCE [LARGE SCALE GENOMIC DNA]</scope>
    <source>
        <strain evidence="8">JLT2012</strain>
    </source>
</reference>
<evidence type="ECO:0000256" key="1">
    <source>
        <dbReference type="ARBA" id="ARBA00004141"/>
    </source>
</evidence>
<feature type="domain" description="Sodium/calcium exchanger membrane region" evidence="6">
    <location>
        <begin position="4"/>
        <end position="144"/>
    </location>
</feature>
<evidence type="ECO:0000259" key="6">
    <source>
        <dbReference type="Pfam" id="PF01699"/>
    </source>
</evidence>
<feature type="transmembrane region" description="Helical" evidence="5">
    <location>
        <begin position="68"/>
        <end position="95"/>
    </location>
</feature>
<sequence length="320" mass="32815">MVTAVLLTIAGLLLLVAGGELLVRGAVNLANRLGVSALLTGIVIVGFGTSAPELVASLEAVRLGSPGIAWGNVIGSNIANILLILGATAILQPVIVPGEALKRDGGVMLASTLGFFGLALTGTMPRLAGIAGVACLCAYLYASYRLDRRGPSVHDEETQPVERPRRRVRLWAWGRPILFILTGLGLLVGGGNLLVTGAQQLAGMIGLPESVIGVTIVALGTSAPELATSVIAALRKHGDIAFGNIVGSNIYNLLGIGGVIAIAAPNSVPPALGDLELWVLLAATIASGFFATTHTTIHRWEGALLFLGFVAFNLAVFLGA</sequence>
<dbReference type="GO" id="GO:0008273">
    <property type="term" value="F:calcium, potassium:sodium antiporter activity"/>
    <property type="evidence" value="ECO:0007669"/>
    <property type="project" value="TreeGrafter"/>
</dbReference>
<dbReference type="Proteomes" id="UP000198462">
    <property type="component" value="Unassembled WGS sequence"/>
</dbReference>
<evidence type="ECO:0000256" key="5">
    <source>
        <dbReference type="SAM" id="Phobius"/>
    </source>
</evidence>
<dbReference type="GO" id="GO:0006874">
    <property type="term" value="P:intracellular calcium ion homeostasis"/>
    <property type="evidence" value="ECO:0007669"/>
    <property type="project" value="TreeGrafter"/>
</dbReference>
<feature type="transmembrane region" description="Helical" evidence="5">
    <location>
        <begin position="300"/>
        <end position="319"/>
    </location>
</feature>
<dbReference type="Pfam" id="PF01699">
    <property type="entry name" value="Na_Ca_ex"/>
    <property type="match status" value="2"/>
</dbReference>
<keyword evidence="4 5" id="KW-0472">Membrane</keyword>
<feature type="transmembrane region" description="Helical" evidence="5">
    <location>
        <begin position="241"/>
        <end position="263"/>
    </location>
</feature>
<feature type="transmembrane region" description="Helical" evidence="5">
    <location>
        <begin position="35"/>
        <end position="56"/>
    </location>
</feature>
<dbReference type="InterPro" id="IPR004837">
    <property type="entry name" value="NaCa_Exmemb"/>
</dbReference>
<comment type="subcellular location">
    <subcellularLocation>
        <location evidence="1">Membrane</location>
        <topology evidence="1">Multi-pass membrane protein</topology>
    </subcellularLocation>
</comment>
<dbReference type="PANTHER" id="PTHR10846:SF8">
    <property type="entry name" value="INNER MEMBRANE PROTEIN YRBG"/>
    <property type="match status" value="1"/>
</dbReference>
<dbReference type="AlphaFoldDB" id="A0A219B7I2"/>
<protein>
    <recommendedName>
        <fullName evidence="6">Sodium/calcium exchanger membrane region domain-containing protein</fullName>
    </recommendedName>
</protein>
<organism evidence="7 8">
    <name type="scientific">Pacificimonas flava</name>
    <dbReference type="NCBI Taxonomy" id="1234595"/>
    <lineage>
        <taxon>Bacteria</taxon>
        <taxon>Pseudomonadati</taxon>
        <taxon>Pseudomonadota</taxon>
        <taxon>Alphaproteobacteria</taxon>
        <taxon>Sphingomonadales</taxon>
        <taxon>Sphingosinicellaceae</taxon>
        <taxon>Pacificimonas</taxon>
    </lineage>
</organism>
<dbReference type="GO" id="GO:0005262">
    <property type="term" value="F:calcium channel activity"/>
    <property type="evidence" value="ECO:0007669"/>
    <property type="project" value="TreeGrafter"/>
</dbReference>
<gene>
    <name evidence="7" type="ORF">B5C34_13225</name>
</gene>
<keyword evidence="3 5" id="KW-1133">Transmembrane helix</keyword>
<keyword evidence="2 5" id="KW-0812">Transmembrane</keyword>
<evidence type="ECO:0000313" key="7">
    <source>
        <dbReference type="EMBL" id="OWV34325.1"/>
    </source>
</evidence>
<dbReference type="Gene3D" id="1.20.1420.30">
    <property type="entry name" value="NCX, central ion-binding region"/>
    <property type="match status" value="1"/>
</dbReference>
<dbReference type="InterPro" id="IPR044880">
    <property type="entry name" value="NCX_ion-bd_dom_sf"/>
</dbReference>